<proteinExistence type="inferred from homology"/>
<dbReference type="AlphaFoldDB" id="A0A7K9DIP9"/>
<dbReference type="InterPro" id="IPR020863">
    <property type="entry name" value="MACPF_CS"/>
</dbReference>
<dbReference type="Proteomes" id="UP000518305">
    <property type="component" value="Unassembled WGS sequence"/>
</dbReference>
<keyword evidence="12" id="KW-0204">Cytolysis</keyword>
<evidence type="ECO:0000256" key="22">
    <source>
        <dbReference type="SAM" id="MobiDB-lite"/>
    </source>
</evidence>
<evidence type="ECO:0000256" key="14">
    <source>
        <dbReference type="ARBA" id="ARBA00022875"/>
    </source>
</evidence>
<evidence type="ECO:0000256" key="17">
    <source>
        <dbReference type="ARBA" id="ARBA00023157"/>
    </source>
</evidence>
<evidence type="ECO:0000256" key="18">
    <source>
        <dbReference type="ARBA" id="ARBA00023162"/>
    </source>
</evidence>
<keyword evidence="18" id="KW-0179">Complement alternate pathway</keyword>
<keyword evidence="20" id="KW-1053">Target membrane</keyword>
<comment type="caution">
    <text evidence="21">Lacks conserved residue(s) required for the propagation of feature annotation.</text>
</comment>
<keyword evidence="14" id="KW-0180">Complement pathway</keyword>
<dbReference type="InterPro" id="IPR001862">
    <property type="entry name" value="MAC_perforin"/>
</dbReference>
<accession>A0A7K9DIP9</accession>
<dbReference type="GO" id="GO:0006957">
    <property type="term" value="P:complement activation, alternative pathway"/>
    <property type="evidence" value="ECO:0007669"/>
    <property type="project" value="UniProtKB-KW"/>
</dbReference>
<evidence type="ECO:0000256" key="20">
    <source>
        <dbReference type="ARBA" id="ARBA00023298"/>
    </source>
</evidence>
<dbReference type="InterPro" id="IPR036383">
    <property type="entry name" value="TSP1_rpt_sf"/>
</dbReference>
<keyword evidence="9" id="KW-0812">Transmembrane</keyword>
<feature type="disulfide bond" evidence="21">
    <location>
        <begin position="107"/>
        <end position="119"/>
    </location>
</feature>
<keyword evidence="5" id="KW-0964">Secreted</keyword>
<dbReference type="EMBL" id="VWZJ01011145">
    <property type="protein sequence ID" value="NXG64611.1"/>
    <property type="molecule type" value="Genomic_DNA"/>
</dbReference>
<dbReference type="GO" id="GO:0044218">
    <property type="term" value="C:other organism cell membrane"/>
    <property type="evidence" value="ECO:0007669"/>
    <property type="project" value="UniProtKB-KW"/>
</dbReference>
<dbReference type="PROSITE" id="PS01186">
    <property type="entry name" value="EGF_2"/>
    <property type="match status" value="1"/>
</dbReference>
<dbReference type="PROSITE" id="PS01209">
    <property type="entry name" value="LDLRA_1"/>
    <property type="match status" value="1"/>
</dbReference>
<dbReference type="InterPro" id="IPR020864">
    <property type="entry name" value="MACPF"/>
</dbReference>
<evidence type="ECO:0000256" key="12">
    <source>
        <dbReference type="ARBA" id="ARBA00022852"/>
    </source>
</evidence>
<dbReference type="InterPro" id="IPR048831">
    <property type="entry name" value="C8A_B_C6_EGF-like"/>
</dbReference>
<dbReference type="GO" id="GO:0005579">
    <property type="term" value="C:membrane attack complex"/>
    <property type="evidence" value="ECO:0007669"/>
    <property type="project" value="UniProtKB-KW"/>
</dbReference>
<dbReference type="Pfam" id="PF00090">
    <property type="entry name" value="TSP_1"/>
    <property type="match status" value="2"/>
</dbReference>
<dbReference type="Pfam" id="PF01823">
    <property type="entry name" value="MACPF"/>
    <property type="match status" value="1"/>
</dbReference>
<dbReference type="InterPro" id="IPR002172">
    <property type="entry name" value="LDrepeatLR_classA_rpt"/>
</dbReference>
<evidence type="ECO:0000256" key="2">
    <source>
        <dbReference type="ARBA" id="ARBA00004613"/>
    </source>
</evidence>
<dbReference type="PANTHER" id="PTHR45742">
    <property type="entry name" value="COMPLEMENT COMPONENT C6"/>
    <property type="match status" value="1"/>
</dbReference>
<dbReference type="OrthoDB" id="6150863at2759"/>
<keyword evidence="6" id="KW-0245">EGF-like domain</keyword>
<keyword evidence="4" id="KW-1134">Transmembrane beta strand</keyword>
<dbReference type="Gene3D" id="4.10.400.10">
    <property type="entry name" value="Low-density Lipoprotein Receptor"/>
    <property type="match status" value="1"/>
</dbReference>
<dbReference type="PROSITE" id="PS00279">
    <property type="entry name" value="MACPF_1"/>
    <property type="match status" value="1"/>
</dbReference>
<dbReference type="Gene3D" id="2.20.100.10">
    <property type="entry name" value="Thrombospondin type-1 (TSP1) repeat"/>
    <property type="match status" value="2"/>
</dbReference>
<dbReference type="InterPro" id="IPR000742">
    <property type="entry name" value="EGF"/>
</dbReference>
<keyword evidence="10" id="KW-0732">Signal</keyword>
<organism evidence="24 25">
    <name type="scientific">Hemiprocne comata</name>
    <dbReference type="NCBI Taxonomy" id="243314"/>
    <lineage>
        <taxon>Eukaryota</taxon>
        <taxon>Metazoa</taxon>
        <taxon>Chordata</taxon>
        <taxon>Craniata</taxon>
        <taxon>Vertebrata</taxon>
        <taxon>Euteleostomi</taxon>
        <taxon>Archelosauria</taxon>
        <taxon>Archosauria</taxon>
        <taxon>Dinosauria</taxon>
        <taxon>Saurischia</taxon>
        <taxon>Theropoda</taxon>
        <taxon>Coelurosauria</taxon>
        <taxon>Aves</taxon>
        <taxon>Neognathae</taxon>
        <taxon>Neoaves</taxon>
        <taxon>Strisores</taxon>
        <taxon>Apodiformes</taxon>
        <taxon>Apodidae</taxon>
        <taxon>Hemiprocninae</taxon>
        <taxon>Hemiprocne</taxon>
    </lineage>
</organism>
<dbReference type="SMART" id="SM00209">
    <property type="entry name" value="TSP1"/>
    <property type="match status" value="2"/>
</dbReference>
<keyword evidence="7" id="KW-1052">Target cell membrane</keyword>
<keyword evidence="25" id="KW-1185">Reference proteome</keyword>
<evidence type="ECO:0000259" key="23">
    <source>
        <dbReference type="PROSITE" id="PS51412"/>
    </source>
</evidence>
<dbReference type="GO" id="GO:0005576">
    <property type="term" value="C:extracellular region"/>
    <property type="evidence" value="ECO:0007669"/>
    <property type="project" value="UniProtKB-SubCell"/>
</dbReference>
<dbReference type="PROSITE" id="PS50068">
    <property type="entry name" value="LDLRA_2"/>
    <property type="match status" value="1"/>
</dbReference>
<evidence type="ECO:0000256" key="1">
    <source>
        <dbReference type="ARBA" id="ARBA00004276"/>
    </source>
</evidence>
<dbReference type="SMART" id="SM00457">
    <property type="entry name" value="MACPF"/>
    <property type="match status" value="1"/>
</dbReference>
<dbReference type="PRINTS" id="PR00764">
    <property type="entry name" value="COMPLEMENTC9"/>
</dbReference>
<gene>
    <name evidence="24" type="primary">C8a</name>
    <name evidence="24" type="ORF">HEMCOM_R03747</name>
</gene>
<evidence type="ECO:0000313" key="24">
    <source>
        <dbReference type="EMBL" id="NXG64611.1"/>
    </source>
</evidence>
<evidence type="ECO:0000256" key="11">
    <source>
        <dbReference type="ARBA" id="ARBA00022737"/>
    </source>
</evidence>
<dbReference type="Gene3D" id="2.10.25.10">
    <property type="entry name" value="Laminin"/>
    <property type="match status" value="1"/>
</dbReference>
<evidence type="ECO:0000256" key="10">
    <source>
        <dbReference type="ARBA" id="ARBA00022729"/>
    </source>
</evidence>
<evidence type="ECO:0000256" key="15">
    <source>
        <dbReference type="ARBA" id="ARBA00023058"/>
    </source>
</evidence>
<dbReference type="CDD" id="cd00112">
    <property type="entry name" value="LDLa"/>
    <property type="match status" value="1"/>
</dbReference>
<keyword evidence="13" id="KW-0391">Immunity</keyword>
<dbReference type="PROSITE" id="PS50092">
    <property type="entry name" value="TSP1"/>
    <property type="match status" value="2"/>
</dbReference>
<keyword evidence="19" id="KW-0325">Glycoprotein</keyword>
<comment type="similarity">
    <text evidence="3">Belongs to the complement C6/C7/C8/C9 family.</text>
</comment>
<keyword evidence="15" id="KW-0473">Membrane attack complex</keyword>
<evidence type="ECO:0000256" key="5">
    <source>
        <dbReference type="ARBA" id="ARBA00022525"/>
    </source>
</evidence>
<evidence type="ECO:0000256" key="16">
    <source>
        <dbReference type="ARBA" id="ARBA00023136"/>
    </source>
</evidence>
<evidence type="ECO:0000256" key="7">
    <source>
        <dbReference type="ARBA" id="ARBA00022537"/>
    </source>
</evidence>
<keyword evidence="8" id="KW-0399">Innate immunity</keyword>
<dbReference type="GO" id="GO:0006958">
    <property type="term" value="P:complement activation, classical pathway"/>
    <property type="evidence" value="ECO:0007669"/>
    <property type="project" value="UniProtKB-KW"/>
</dbReference>
<dbReference type="GO" id="GO:0031640">
    <property type="term" value="P:killing of cells of another organism"/>
    <property type="evidence" value="ECO:0007669"/>
    <property type="project" value="UniProtKB-KW"/>
</dbReference>
<evidence type="ECO:0000313" key="25">
    <source>
        <dbReference type="Proteomes" id="UP000518305"/>
    </source>
</evidence>
<feature type="non-terminal residue" evidence="24">
    <location>
        <position position="595"/>
    </location>
</feature>
<keyword evidence="17 21" id="KW-1015">Disulfide bond</keyword>
<dbReference type="SMART" id="SM00192">
    <property type="entry name" value="LDLa"/>
    <property type="match status" value="1"/>
</dbReference>
<dbReference type="SUPFAM" id="SSF82895">
    <property type="entry name" value="TSP-1 type 1 repeat"/>
    <property type="match status" value="2"/>
</dbReference>
<comment type="subcellular location">
    <subcellularLocation>
        <location evidence="2">Secreted</location>
    </subcellularLocation>
    <subcellularLocation>
        <location evidence="1">Target cell membrane</location>
        <topology evidence="1">Multi-pass membrane protein</topology>
    </subcellularLocation>
</comment>
<feature type="domain" description="MACPF" evidence="23">
    <location>
        <begin position="146"/>
        <end position="509"/>
    </location>
</feature>
<dbReference type="PANTHER" id="PTHR45742:SF1">
    <property type="entry name" value="COMPLEMENT COMPONENT C8 ALPHA CHAIN"/>
    <property type="match status" value="1"/>
</dbReference>
<evidence type="ECO:0000256" key="13">
    <source>
        <dbReference type="ARBA" id="ARBA00022859"/>
    </source>
</evidence>
<feature type="disulfide bond" evidence="21">
    <location>
        <begin position="126"/>
        <end position="141"/>
    </location>
</feature>
<sequence length="595" mass="67066">SWWKNTHTDHFLLASLQPSLKQNFNDLRPLSLPLLRRSSRHVNSPAPVDCQLSQWSEWTDCFPCQEKKHRYRRLVQPAGFAGQRCAGHLWGEQACRAEMTCAGPPSCGVDFQCQETGRCIKRHLVCNGEPDCRDGSDEDNCEDEDIESPCEHLFPIPGAEKAAQGYNILTQEESQYVYDPNFFGGRCEQVYNGEWRELKYDAACERLYYADDEKYFHRPYNFHMYQFLAHADSGFAFEFYDDSKDLLDALKSDKSKTKGFTIGIGPGNSDIQLNLGLTLSGGKGSLKNFTQYTAKDVGFIRAVTKVQTARFKMRRDNIVLDEDVLLSLQELPDTYNYGMYAKFINDYGTHFMTSGTMGGIFEYILVINKEEMRRKDISAEEISACIGTSIGLTVSESKLHLEASVSSSECAKKGLLKTDADSHSAVVEDIIPRIRGGDTSSSGGLLNSWDGKMYRRWGRSLKYNPAVIDFELQPIHEILRRSNLGHMEAKRQNLKQALDDYLLEFNACRCQPCHNNGEPVLVGDKCFCQCRPGYGGPACEKTQRQGGETHGRWSCWSQWGPCQAGTARRRRHCNNPAPQHGGEPCAGKDLQSKAC</sequence>
<dbReference type="PROSITE" id="PS00022">
    <property type="entry name" value="EGF_1"/>
    <property type="match status" value="1"/>
</dbReference>
<dbReference type="InterPro" id="IPR036055">
    <property type="entry name" value="LDL_receptor-like_sf"/>
</dbReference>
<keyword evidence="16" id="KW-0472">Membrane</keyword>
<dbReference type="Pfam" id="PF00057">
    <property type="entry name" value="Ldl_recept_a"/>
    <property type="match status" value="1"/>
</dbReference>
<feature type="non-terminal residue" evidence="24">
    <location>
        <position position="1"/>
    </location>
</feature>
<evidence type="ECO:0000256" key="3">
    <source>
        <dbReference type="ARBA" id="ARBA00009214"/>
    </source>
</evidence>
<dbReference type="InterPro" id="IPR000884">
    <property type="entry name" value="TSP1_rpt"/>
</dbReference>
<evidence type="ECO:0000256" key="21">
    <source>
        <dbReference type="PROSITE-ProRule" id="PRU00124"/>
    </source>
</evidence>
<evidence type="ECO:0000256" key="6">
    <source>
        <dbReference type="ARBA" id="ARBA00022536"/>
    </source>
</evidence>
<dbReference type="PRINTS" id="PR01705">
    <property type="entry name" value="TSP1REPEAT"/>
</dbReference>
<evidence type="ECO:0000256" key="4">
    <source>
        <dbReference type="ARBA" id="ARBA00022452"/>
    </source>
</evidence>
<comment type="caution">
    <text evidence="24">The sequence shown here is derived from an EMBL/GenBank/DDBJ whole genome shotgun (WGS) entry which is preliminary data.</text>
</comment>
<feature type="region of interest" description="Disordered" evidence="22">
    <location>
        <begin position="573"/>
        <end position="595"/>
    </location>
</feature>
<evidence type="ECO:0000256" key="9">
    <source>
        <dbReference type="ARBA" id="ARBA00022692"/>
    </source>
</evidence>
<dbReference type="InterPro" id="IPR023415">
    <property type="entry name" value="LDLR_class-A_CS"/>
</dbReference>
<dbReference type="SUPFAM" id="SSF57424">
    <property type="entry name" value="LDL receptor-like module"/>
    <property type="match status" value="1"/>
</dbReference>
<evidence type="ECO:0000256" key="19">
    <source>
        <dbReference type="ARBA" id="ARBA00023180"/>
    </source>
</evidence>
<name>A0A7K9DIP9_9AVES</name>
<dbReference type="Pfam" id="PF21195">
    <property type="entry name" value="EGF_C8A_B_C6"/>
    <property type="match status" value="1"/>
</dbReference>
<evidence type="ECO:0000256" key="8">
    <source>
        <dbReference type="ARBA" id="ARBA00022588"/>
    </source>
</evidence>
<protein>
    <submittedName>
        <fullName evidence="24">CO8A protein</fullName>
    </submittedName>
</protein>
<keyword evidence="11" id="KW-0677">Repeat</keyword>
<dbReference type="PROSITE" id="PS51412">
    <property type="entry name" value="MACPF_2"/>
    <property type="match status" value="1"/>
</dbReference>
<reference evidence="24 25" key="1">
    <citation type="submission" date="2019-09" db="EMBL/GenBank/DDBJ databases">
        <title>Bird 10,000 Genomes (B10K) Project - Family phase.</title>
        <authorList>
            <person name="Zhang G."/>
        </authorList>
    </citation>
    <scope>NUCLEOTIDE SEQUENCE [LARGE SCALE GENOMIC DNA]</scope>
    <source>
        <strain evidence="24">B10K-DU-001-23</strain>
        <tissue evidence="24">Muscle</tissue>
    </source>
</reference>